<evidence type="ECO:0000313" key="3">
    <source>
        <dbReference type="EMBL" id="OGY24068.1"/>
    </source>
</evidence>
<name>A0A1G1W8R8_9BACT</name>
<dbReference type="STRING" id="1802593.A2172_00795"/>
<dbReference type="InterPro" id="IPR050570">
    <property type="entry name" value="Cell_wall_metabolism_enzyme"/>
</dbReference>
<reference evidence="3 4" key="1">
    <citation type="journal article" date="2016" name="Nat. Commun.">
        <title>Thousands of microbial genomes shed light on interconnected biogeochemical processes in an aquifer system.</title>
        <authorList>
            <person name="Anantharaman K."/>
            <person name="Brown C.T."/>
            <person name="Hug L.A."/>
            <person name="Sharon I."/>
            <person name="Castelle C.J."/>
            <person name="Probst A.J."/>
            <person name="Thomas B.C."/>
            <person name="Singh A."/>
            <person name="Wilkins M.J."/>
            <person name="Karaoz U."/>
            <person name="Brodie E.L."/>
            <person name="Williams K.H."/>
            <person name="Hubbard S.S."/>
            <person name="Banfield J.F."/>
        </authorList>
    </citation>
    <scope>NUCLEOTIDE SEQUENCE [LARGE SCALE GENOMIC DNA]</scope>
</reference>
<proteinExistence type="predicted"/>
<dbReference type="Proteomes" id="UP000176631">
    <property type="component" value="Unassembled WGS sequence"/>
</dbReference>
<dbReference type="AlphaFoldDB" id="A0A1G1W8R8"/>
<dbReference type="CDD" id="cd12797">
    <property type="entry name" value="M23_peptidase"/>
    <property type="match status" value="1"/>
</dbReference>
<keyword evidence="1" id="KW-0812">Transmembrane</keyword>
<accession>A0A1G1W8R8</accession>
<evidence type="ECO:0000313" key="4">
    <source>
        <dbReference type="Proteomes" id="UP000176631"/>
    </source>
</evidence>
<comment type="caution">
    <text evidence="3">The sequence shown here is derived from an EMBL/GenBank/DDBJ whole genome shotgun (WGS) entry which is preliminary data.</text>
</comment>
<keyword evidence="1" id="KW-0472">Membrane</keyword>
<evidence type="ECO:0000259" key="2">
    <source>
        <dbReference type="Pfam" id="PF01551"/>
    </source>
</evidence>
<keyword evidence="1" id="KW-1133">Transmembrane helix</keyword>
<gene>
    <name evidence="3" type="ORF">A2172_00795</name>
</gene>
<feature type="transmembrane region" description="Helical" evidence="1">
    <location>
        <begin position="42"/>
        <end position="75"/>
    </location>
</feature>
<dbReference type="EMBL" id="MHCP01000015">
    <property type="protein sequence ID" value="OGY24068.1"/>
    <property type="molecule type" value="Genomic_DNA"/>
</dbReference>
<dbReference type="GO" id="GO:0004222">
    <property type="term" value="F:metalloendopeptidase activity"/>
    <property type="evidence" value="ECO:0007669"/>
    <property type="project" value="TreeGrafter"/>
</dbReference>
<sequence>MPQEEEEQKQGPSLSDLTNIAQQARGSAAQEQLIKQVGTRAAIAIAGAGIGSFLGGLVLIASVVIMAVIIVVVLFGGGAGGAVGSAEAAVPITGGNNLVPGYCKLALGEEPPEEGEEDTCSAKLKSLFEAAGAWAKVPAGVLVGIAVIEGPHIFGYSDEEIDDYSKDVYTGSPNGINGEGIDPENREPNGCSAIGPMQMSVDYMEDYGFRPSDLDCGDVTDPPCAWCTYKTAVVEAGVTTYSPNPDVRNIRNAIYGAAWKLKCDSGAPSDECDRAQFTKYDYNDSDDAWEKEDEIEKAGTAYYGDCDKPIERFGSMTYCDKIWEVYLAVSDTGTGTPGGIGGNWPTSGQITQGPYNPSGTHYGDQASAVDINNDEGTPIFSTNGGLLLKDTDEYGGIYVAITGSSYITYYVHLKSYSSCIQSAENYTFVPEGEFLGLMGATGDTHGVNHLHYMIRDEENEVLPEQEFRNLLPNPSFNVGDEVSTSYKGVNCHP</sequence>
<feature type="domain" description="M23ase beta-sheet core" evidence="2">
    <location>
        <begin position="367"/>
        <end position="462"/>
    </location>
</feature>
<organism evidence="3 4">
    <name type="scientific">Candidatus Woykebacteria bacterium RBG_13_40_15</name>
    <dbReference type="NCBI Taxonomy" id="1802593"/>
    <lineage>
        <taxon>Bacteria</taxon>
        <taxon>Candidatus Woykeibacteriota</taxon>
    </lineage>
</organism>
<dbReference type="PANTHER" id="PTHR21666">
    <property type="entry name" value="PEPTIDASE-RELATED"/>
    <property type="match status" value="1"/>
</dbReference>
<dbReference type="InterPro" id="IPR011055">
    <property type="entry name" value="Dup_hybrid_motif"/>
</dbReference>
<protein>
    <recommendedName>
        <fullName evidence="2">M23ase beta-sheet core domain-containing protein</fullName>
    </recommendedName>
</protein>
<evidence type="ECO:0000256" key="1">
    <source>
        <dbReference type="SAM" id="Phobius"/>
    </source>
</evidence>
<dbReference type="Gene3D" id="2.70.70.10">
    <property type="entry name" value="Glucose Permease (Domain IIA)"/>
    <property type="match status" value="1"/>
</dbReference>
<dbReference type="PANTHER" id="PTHR21666:SF270">
    <property type="entry name" value="MUREIN HYDROLASE ACTIVATOR ENVC"/>
    <property type="match status" value="1"/>
</dbReference>
<dbReference type="InterPro" id="IPR016047">
    <property type="entry name" value="M23ase_b-sheet_dom"/>
</dbReference>
<dbReference type="Pfam" id="PF01551">
    <property type="entry name" value="Peptidase_M23"/>
    <property type="match status" value="1"/>
</dbReference>
<dbReference type="SUPFAM" id="SSF51261">
    <property type="entry name" value="Duplicated hybrid motif"/>
    <property type="match status" value="1"/>
</dbReference>